<accession>A0ABS7CD50</accession>
<dbReference type="EMBL" id="JAHZIK010001345">
    <property type="protein sequence ID" value="MBW7458789.1"/>
    <property type="molecule type" value="Genomic_DNA"/>
</dbReference>
<comment type="caution">
    <text evidence="1">The sequence shown here is derived from an EMBL/GenBank/DDBJ whole genome shotgun (WGS) entry which is preliminary data.</text>
</comment>
<organism evidence="1 2">
    <name type="scientific">Paenibacillus sepulcri</name>
    <dbReference type="NCBI Taxonomy" id="359917"/>
    <lineage>
        <taxon>Bacteria</taxon>
        <taxon>Bacillati</taxon>
        <taxon>Bacillota</taxon>
        <taxon>Bacilli</taxon>
        <taxon>Bacillales</taxon>
        <taxon>Paenibacillaceae</taxon>
        <taxon>Paenibacillus</taxon>
    </lineage>
</organism>
<evidence type="ECO:0000313" key="1">
    <source>
        <dbReference type="EMBL" id="MBW7458789.1"/>
    </source>
</evidence>
<gene>
    <name evidence="1" type="ORF">K0U00_32565</name>
</gene>
<dbReference type="Proteomes" id="UP001519887">
    <property type="component" value="Unassembled WGS sequence"/>
</dbReference>
<evidence type="ECO:0000313" key="2">
    <source>
        <dbReference type="Proteomes" id="UP001519887"/>
    </source>
</evidence>
<proteinExistence type="predicted"/>
<reference evidence="1 2" key="1">
    <citation type="submission" date="2021-07" db="EMBL/GenBank/DDBJ databases">
        <title>Paenibacillus radiodurans sp. nov., isolated from the southeastern edge of Tengger Desert.</title>
        <authorList>
            <person name="Zhang G."/>
        </authorList>
    </citation>
    <scope>NUCLEOTIDE SEQUENCE [LARGE SCALE GENOMIC DNA]</scope>
    <source>
        <strain evidence="1 2">CCM 7311</strain>
    </source>
</reference>
<name>A0ABS7CD50_9BACL</name>
<sequence length="102" mass="11381">YQPENQPQSTAAMEAMTKVYQSDPLLGTLVPEVGSAEAVIQSNIDNMIKTAEAKIYLAKSKDEAVKAYNEMMDQARKIGLDKLNEWAVKRYGEAQSRINTNQ</sequence>
<keyword evidence="2" id="KW-1185">Reference proteome</keyword>
<feature type="non-terminal residue" evidence="1">
    <location>
        <position position="1"/>
    </location>
</feature>
<protein>
    <submittedName>
        <fullName evidence="1">ABC transporter substrate-binding protein</fullName>
    </submittedName>
</protein>